<dbReference type="Proteomes" id="UP000823928">
    <property type="component" value="Unassembled WGS sequence"/>
</dbReference>
<reference evidence="1" key="1">
    <citation type="submission" date="2020-10" db="EMBL/GenBank/DDBJ databases">
        <authorList>
            <person name="Gilroy R."/>
        </authorList>
    </citation>
    <scope>NUCLEOTIDE SEQUENCE</scope>
    <source>
        <strain evidence="1">6276</strain>
    </source>
</reference>
<gene>
    <name evidence="1" type="ORF">IAC10_09800</name>
</gene>
<proteinExistence type="predicted"/>
<protein>
    <recommendedName>
        <fullName evidence="3">Exonuclease domain-containing protein</fullName>
    </recommendedName>
</protein>
<dbReference type="InterPro" id="IPR012337">
    <property type="entry name" value="RNaseH-like_sf"/>
</dbReference>
<name>A0A9D1JNC8_9BACT</name>
<organism evidence="1 2">
    <name type="scientific">Candidatus Scatousia excrementigallinarum</name>
    <dbReference type="NCBI Taxonomy" id="2840935"/>
    <lineage>
        <taxon>Bacteria</taxon>
        <taxon>Candidatus Scatousia</taxon>
    </lineage>
</organism>
<dbReference type="EMBL" id="DVIU01000194">
    <property type="protein sequence ID" value="HIS36902.1"/>
    <property type="molecule type" value="Genomic_DNA"/>
</dbReference>
<comment type="caution">
    <text evidence="1">The sequence shown here is derived from an EMBL/GenBank/DDBJ whole genome shotgun (WGS) entry which is preliminary data.</text>
</comment>
<reference evidence="1" key="2">
    <citation type="journal article" date="2021" name="PeerJ">
        <title>Extensive microbial diversity within the chicken gut microbiome revealed by metagenomics and culture.</title>
        <authorList>
            <person name="Gilroy R."/>
            <person name="Ravi A."/>
            <person name="Getino M."/>
            <person name="Pursley I."/>
            <person name="Horton D.L."/>
            <person name="Alikhan N.F."/>
            <person name="Baker D."/>
            <person name="Gharbi K."/>
            <person name="Hall N."/>
            <person name="Watson M."/>
            <person name="Adriaenssens E.M."/>
            <person name="Foster-Nyarko E."/>
            <person name="Jarju S."/>
            <person name="Secka A."/>
            <person name="Antonio M."/>
            <person name="Oren A."/>
            <person name="Chaudhuri R.R."/>
            <person name="La Ragione R."/>
            <person name="Hildebrand F."/>
            <person name="Pallen M.J."/>
        </authorList>
    </citation>
    <scope>NUCLEOTIDE SEQUENCE</scope>
    <source>
        <strain evidence="1">6276</strain>
    </source>
</reference>
<evidence type="ECO:0000313" key="1">
    <source>
        <dbReference type="EMBL" id="HIS36902.1"/>
    </source>
</evidence>
<sequence length="183" mass="20930">MSKFIVIDTETTWSNRVMSIGAVISDSDNMQPLDCKYYILNPEYKTGGMYAEFLFHRRAVKPIVCTRSEAMSDLKKCCSQNDIHEIFAYNALFDKNNLSEISYMKWHDIMGMAAYVQYNPAIPKGAKLCSTGRLKSGYGVEPMLRLLSGNNMYFETHNAVLDAIDELKIMMLLGHPIEKYRNI</sequence>
<dbReference type="AlphaFoldDB" id="A0A9D1JNC8"/>
<evidence type="ECO:0000313" key="2">
    <source>
        <dbReference type="Proteomes" id="UP000823928"/>
    </source>
</evidence>
<evidence type="ECO:0008006" key="3">
    <source>
        <dbReference type="Google" id="ProtNLM"/>
    </source>
</evidence>
<accession>A0A9D1JNC8</accession>
<dbReference type="SUPFAM" id="SSF53098">
    <property type="entry name" value="Ribonuclease H-like"/>
    <property type="match status" value="1"/>
</dbReference>